<dbReference type="InterPro" id="IPR041373">
    <property type="entry name" value="RT_RNaseH"/>
</dbReference>
<dbReference type="GO" id="GO:0003964">
    <property type="term" value="F:RNA-directed DNA polymerase activity"/>
    <property type="evidence" value="ECO:0007669"/>
    <property type="project" value="UniProtKB-KW"/>
</dbReference>
<keyword evidence="1" id="KW-0808">Transferase</keyword>
<proteinExistence type="predicted"/>
<dbReference type="CDD" id="cd09274">
    <property type="entry name" value="RNase_HI_RT_Ty3"/>
    <property type="match status" value="1"/>
</dbReference>
<evidence type="ECO:0000313" key="11">
    <source>
        <dbReference type="EMBL" id="KAE9305112.1"/>
    </source>
</evidence>
<evidence type="ECO:0000313" key="13">
    <source>
        <dbReference type="Proteomes" id="UP000437068"/>
    </source>
</evidence>
<evidence type="ECO:0000256" key="2">
    <source>
        <dbReference type="ARBA" id="ARBA00022695"/>
    </source>
</evidence>
<sequence length="232" mass="26407">MARPLTNLLKEDAVWSWTSDAQQAIAVIKSSLQSAPILALPDEDRPFSVVCDASDFAICAMLQMDAEGRERVVSFQSRQLKAAENHYPVHDKEPLAMKYVLVKFRVHLLGQKPFVIYTDHASMRTATSSPHLSQRMARWLSFFAEYNFTVEYKPGKQNVLADALSRRTDYELAHLAYVESLLYELVREAYVDDDDLAGLVEALSAPNKAVELTARQRSRLRRYSVVEGLLYY</sequence>
<evidence type="ECO:0000313" key="8">
    <source>
        <dbReference type="EMBL" id="KAE8935647.1"/>
    </source>
</evidence>
<comment type="caution">
    <text evidence="9">The sequence shown here is derived from an EMBL/GenBank/DDBJ whole genome shotgun (WGS) entry which is preliminary data.</text>
</comment>
<keyword evidence="6" id="KW-0695">RNA-directed DNA polymerase</keyword>
<dbReference type="Pfam" id="PF17917">
    <property type="entry name" value="RT_RNaseH"/>
    <property type="match status" value="1"/>
</dbReference>
<evidence type="ECO:0000313" key="15">
    <source>
        <dbReference type="Proteomes" id="UP000441208"/>
    </source>
</evidence>
<dbReference type="PANTHER" id="PTHR34072:SF56">
    <property type="entry name" value="REVERSE TRANSCRIPTASE_RETROTRANSPOSON-DERIVED PROTEIN RNASE H-LIKE DOMAIN-CONTAINING PROTEIN"/>
    <property type="match status" value="1"/>
</dbReference>
<evidence type="ECO:0000256" key="3">
    <source>
        <dbReference type="ARBA" id="ARBA00022722"/>
    </source>
</evidence>
<gene>
    <name evidence="11" type="ORF">PF001_g12752</name>
    <name evidence="9" type="ORF">PF006_g25813</name>
    <name evidence="10" type="ORF">PF007_g13448</name>
    <name evidence="8" type="ORF">PF009_g14412</name>
</gene>
<dbReference type="EMBL" id="QXFZ01000741">
    <property type="protein sequence ID" value="KAE9106288.1"/>
    <property type="molecule type" value="Genomic_DNA"/>
</dbReference>
<dbReference type="Proteomes" id="UP000429523">
    <property type="component" value="Unassembled WGS sequence"/>
</dbReference>
<evidence type="ECO:0000256" key="1">
    <source>
        <dbReference type="ARBA" id="ARBA00022679"/>
    </source>
</evidence>
<keyword evidence="4" id="KW-0255">Endonuclease</keyword>
<keyword evidence="3" id="KW-0540">Nuclease</keyword>
<keyword evidence="2" id="KW-0548">Nucleotidyltransferase</keyword>
<evidence type="ECO:0000313" key="14">
    <source>
        <dbReference type="Proteomes" id="UP000440732"/>
    </source>
</evidence>
<evidence type="ECO:0000313" key="10">
    <source>
        <dbReference type="EMBL" id="KAE9106288.1"/>
    </source>
</evidence>
<evidence type="ECO:0000313" key="9">
    <source>
        <dbReference type="EMBL" id="KAE9087396.1"/>
    </source>
</evidence>
<dbReference type="AlphaFoldDB" id="A0A6A3R1N4"/>
<dbReference type="InterPro" id="IPR043502">
    <property type="entry name" value="DNA/RNA_pol_sf"/>
</dbReference>
<evidence type="ECO:0000256" key="6">
    <source>
        <dbReference type="ARBA" id="ARBA00022918"/>
    </source>
</evidence>
<dbReference type="Proteomes" id="UP000437068">
    <property type="component" value="Unassembled WGS sequence"/>
</dbReference>
<keyword evidence="5" id="KW-0378">Hydrolase</keyword>
<dbReference type="SUPFAM" id="SSF56672">
    <property type="entry name" value="DNA/RNA polymerases"/>
    <property type="match status" value="1"/>
</dbReference>
<feature type="domain" description="Reverse transcriptase RNase H-like" evidence="7">
    <location>
        <begin position="42"/>
        <end position="146"/>
    </location>
</feature>
<dbReference type="Proteomes" id="UP000440732">
    <property type="component" value="Unassembled WGS sequence"/>
</dbReference>
<dbReference type="EMBL" id="QXGE01000721">
    <property type="protein sequence ID" value="KAE9305112.1"/>
    <property type="molecule type" value="Genomic_DNA"/>
</dbReference>
<reference evidence="12 13" key="1">
    <citation type="submission" date="2018-08" db="EMBL/GenBank/DDBJ databases">
        <title>Genomic investigation of the strawberry pathogen Phytophthora fragariae indicates pathogenicity is determined by transcriptional variation in three key races.</title>
        <authorList>
            <person name="Adams T.M."/>
            <person name="Armitage A.D."/>
            <person name="Sobczyk M.K."/>
            <person name="Bates H.J."/>
            <person name="Dunwell J.M."/>
            <person name="Nellist C.F."/>
            <person name="Harrison R.J."/>
        </authorList>
    </citation>
    <scope>NUCLEOTIDE SEQUENCE [LARGE SCALE GENOMIC DNA]</scope>
    <source>
        <strain evidence="11 13">A4</strain>
        <strain evidence="9 14">NOV-5</strain>
        <strain evidence="10 15">NOV-71</strain>
        <strain evidence="8 12">NOV-9</strain>
    </source>
</reference>
<dbReference type="EMBL" id="QXGF01000783">
    <property type="protein sequence ID" value="KAE8935647.1"/>
    <property type="molecule type" value="Genomic_DNA"/>
</dbReference>
<dbReference type="Proteomes" id="UP000441208">
    <property type="component" value="Unassembled WGS sequence"/>
</dbReference>
<name>A0A6A3R1N4_9STRA</name>
<organism evidence="9 14">
    <name type="scientific">Phytophthora fragariae</name>
    <dbReference type="NCBI Taxonomy" id="53985"/>
    <lineage>
        <taxon>Eukaryota</taxon>
        <taxon>Sar</taxon>
        <taxon>Stramenopiles</taxon>
        <taxon>Oomycota</taxon>
        <taxon>Peronosporomycetes</taxon>
        <taxon>Peronosporales</taxon>
        <taxon>Peronosporaceae</taxon>
        <taxon>Phytophthora</taxon>
    </lineage>
</organism>
<accession>A0A6A3R1N4</accession>
<evidence type="ECO:0000256" key="5">
    <source>
        <dbReference type="ARBA" id="ARBA00022801"/>
    </source>
</evidence>
<dbReference type="GO" id="GO:0016787">
    <property type="term" value="F:hydrolase activity"/>
    <property type="evidence" value="ECO:0007669"/>
    <property type="project" value="UniProtKB-KW"/>
</dbReference>
<dbReference type="EMBL" id="QXGA01003111">
    <property type="protein sequence ID" value="KAE9087396.1"/>
    <property type="molecule type" value="Genomic_DNA"/>
</dbReference>
<dbReference type="GO" id="GO:0004519">
    <property type="term" value="F:endonuclease activity"/>
    <property type="evidence" value="ECO:0007669"/>
    <property type="project" value="UniProtKB-KW"/>
</dbReference>
<evidence type="ECO:0000313" key="12">
    <source>
        <dbReference type="Proteomes" id="UP000429523"/>
    </source>
</evidence>
<dbReference type="Gene3D" id="3.30.70.270">
    <property type="match status" value="1"/>
</dbReference>
<protein>
    <recommendedName>
        <fullName evidence="7">Reverse transcriptase RNase H-like domain-containing protein</fullName>
    </recommendedName>
</protein>
<evidence type="ECO:0000256" key="4">
    <source>
        <dbReference type="ARBA" id="ARBA00022759"/>
    </source>
</evidence>
<dbReference type="PANTHER" id="PTHR34072">
    <property type="entry name" value="ENZYMATIC POLYPROTEIN-RELATED"/>
    <property type="match status" value="1"/>
</dbReference>
<dbReference type="InterPro" id="IPR043128">
    <property type="entry name" value="Rev_trsase/Diguanyl_cyclase"/>
</dbReference>
<evidence type="ECO:0000259" key="7">
    <source>
        <dbReference type="Pfam" id="PF17917"/>
    </source>
</evidence>